<protein>
    <submittedName>
        <fullName evidence="2">Uncharacterized protein</fullName>
    </submittedName>
</protein>
<feature type="region of interest" description="Disordered" evidence="1">
    <location>
        <begin position="61"/>
        <end position="125"/>
    </location>
</feature>
<proteinExistence type="predicted"/>
<organism evidence="2">
    <name type="scientific">Noctiluca scintillans</name>
    <name type="common">Sea sparkle</name>
    <name type="synonym">Red tide dinoflagellate</name>
    <dbReference type="NCBI Taxonomy" id="2966"/>
    <lineage>
        <taxon>Eukaryota</taxon>
        <taxon>Sar</taxon>
        <taxon>Alveolata</taxon>
        <taxon>Dinophyceae</taxon>
        <taxon>Noctilucales</taxon>
        <taxon>Noctilucaceae</taxon>
        <taxon>Noctiluca</taxon>
    </lineage>
</organism>
<dbReference type="EMBL" id="HBFQ01056812">
    <property type="protein sequence ID" value="CAD8865948.1"/>
    <property type="molecule type" value="Transcribed_RNA"/>
</dbReference>
<dbReference type="AlphaFoldDB" id="A0A7S1AUS4"/>
<evidence type="ECO:0000256" key="1">
    <source>
        <dbReference type="SAM" id="MobiDB-lite"/>
    </source>
</evidence>
<feature type="region of interest" description="Disordered" evidence="1">
    <location>
        <begin position="195"/>
        <end position="298"/>
    </location>
</feature>
<reference evidence="2" key="1">
    <citation type="submission" date="2021-01" db="EMBL/GenBank/DDBJ databases">
        <authorList>
            <person name="Corre E."/>
            <person name="Pelletier E."/>
            <person name="Niang G."/>
            <person name="Scheremetjew M."/>
            <person name="Finn R."/>
            <person name="Kale V."/>
            <person name="Holt S."/>
            <person name="Cochrane G."/>
            <person name="Meng A."/>
            <person name="Brown T."/>
            <person name="Cohen L."/>
        </authorList>
    </citation>
    <scope>NUCLEOTIDE SEQUENCE</scope>
</reference>
<accession>A0A7S1AUS4</accession>
<evidence type="ECO:0000313" key="2">
    <source>
        <dbReference type="EMBL" id="CAD8865948.1"/>
    </source>
</evidence>
<sequence length="298" mass="31492">MPAVEDPEEAAAWAAMRAAFADDEPIAPPEKPKVARTARVAAVMETADDADTFEAMCAIGDEEIHKPLPTVKGKGRGKGKTLKPTPPAEAPPSRKRPPTSQAVDDEDEVAPKAKRPLPESFQTQEEVDRLVGEVMRLVNGPLPDELLRAVWKLPLEGQHSILSDIVASEGGVSEPSKKRSEFILSVLSDQLKESGFGKARATKTVPSAAQARPRPGLQPAGPRSAIGLAEAGAPRTAGVMRQPGTRPQAVGARPAAVRPGIRPVQPSVPPKGKGRGAAVRPALAQRVEARPRTRSPSI</sequence>
<gene>
    <name evidence="2" type="ORF">NSCI0253_LOCUS40303</name>
</gene>
<name>A0A7S1AUS4_NOCSC</name>